<comment type="similarity">
    <text evidence="1">Belongs to the 'phage' integrase family.</text>
</comment>
<evidence type="ECO:0000313" key="9">
    <source>
        <dbReference type="Proteomes" id="UP000226525"/>
    </source>
</evidence>
<dbReference type="InterPro" id="IPR013762">
    <property type="entry name" value="Integrase-like_cat_sf"/>
</dbReference>
<evidence type="ECO:0000256" key="4">
    <source>
        <dbReference type="ARBA" id="ARBA00023172"/>
    </source>
</evidence>
<dbReference type="InterPro" id="IPR010998">
    <property type="entry name" value="Integrase_recombinase_N"/>
</dbReference>
<feature type="domain" description="Tyr recombinase" evidence="6">
    <location>
        <begin position="121"/>
        <end position="313"/>
    </location>
</feature>
<dbReference type="GO" id="GO:0003677">
    <property type="term" value="F:DNA binding"/>
    <property type="evidence" value="ECO:0007669"/>
    <property type="project" value="UniProtKB-UniRule"/>
</dbReference>
<dbReference type="PANTHER" id="PTHR30349">
    <property type="entry name" value="PHAGE INTEGRASE-RELATED"/>
    <property type="match status" value="1"/>
</dbReference>
<evidence type="ECO:0000259" key="7">
    <source>
        <dbReference type="PROSITE" id="PS51900"/>
    </source>
</evidence>
<evidence type="ECO:0000256" key="2">
    <source>
        <dbReference type="ARBA" id="ARBA00022908"/>
    </source>
</evidence>
<dbReference type="Pfam" id="PF02899">
    <property type="entry name" value="Phage_int_SAM_1"/>
    <property type="match status" value="1"/>
</dbReference>
<evidence type="ECO:0000313" key="8">
    <source>
        <dbReference type="EMBL" id="MAH63812.1"/>
    </source>
</evidence>
<dbReference type="PROSITE" id="PS51898">
    <property type="entry name" value="TYR_RECOMBINASE"/>
    <property type="match status" value="1"/>
</dbReference>
<dbReference type="InterPro" id="IPR002104">
    <property type="entry name" value="Integrase_catalytic"/>
</dbReference>
<dbReference type="GO" id="GO:0015074">
    <property type="term" value="P:DNA integration"/>
    <property type="evidence" value="ECO:0007669"/>
    <property type="project" value="UniProtKB-KW"/>
</dbReference>
<name>A0A2D6YL02_9DELT</name>
<comment type="caution">
    <text evidence="8">The sequence shown here is derived from an EMBL/GenBank/DDBJ whole genome shotgun (WGS) entry which is preliminary data.</text>
</comment>
<dbReference type="GO" id="GO:0006310">
    <property type="term" value="P:DNA recombination"/>
    <property type="evidence" value="ECO:0007669"/>
    <property type="project" value="UniProtKB-KW"/>
</dbReference>
<dbReference type="AlphaFoldDB" id="A0A2D6YL02"/>
<dbReference type="PROSITE" id="PS51900">
    <property type="entry name" value="CB"/>
    <property type="match status" value="1"/>
</dbReference>
<dbReference type="InterPro" id="IPR050090">
    <property type="entry name" value="Tyrosine_recombinase_XerCD"/>
</dbReference>
<keyword evidence="3 5" id="KW-0238">DNA-binding</keyword>
<sequence length="318" mass="36466">MTDLTPVNLPQNLPRSVPAQRALELVFGNYAVNTRRAYERALKDFQKWADLHSTQDLENLDSLRMLEYKEHLKLSGKKSASINQAMSALKKICRVLAECGYIRQNPFKSSLIRNEKVSQLSNKGALRINQLQQMLDANENIAYDERVETLLRHRNKLLLKFLYFTAARRSEASLLNWENIRQDGRFWIAILEETKSGVPQKLKIREELYQELIVWRGDLQLSGLSTPWVFPSLGQRSMGNQMTGKAINEAIRRLGNAIGIKISTHYLRHTAITLALELGEPLQKVQAYARHASANTTVRYFHDQQLLEKNPTDTLPAL</sequence>
<evidence type="ECO:0000256" key="1">
    <source>
        <dbReference type="ARBA" id="ARBA00008857"/>
    </source>
</evidence>
<dbReference type="InterPro" id="IPR011010">
    <property type="entry name" value="DNA_brk_join_enz"/>
</dbReference>
<dbReference type="CDD" id="cd00397">
    <property type="entry name" value="DNA_BRE_C"/>
    <property type="match status" value="1"/>
</dbReference>
<dbReference type="SUPFAM" id="SSF56349">
    <property type="entry name" value="DNA breaking-rejoining enzymes"/>
    <property type="match status" value="1"/>
</dbReference>
<dbReference type="Gene3D" id="1.10.150.130">
    <property type="match status" value="1"/>
</dbReference>
<evidence type="ECO:0000256" key="3">
    <source>
        <dbReference type="ARBA" id="ARBA00023125"/>
    </source>
</evidence>
<dbReference type="InterPro" id="IPR004107">
    <property type="entry name" value="Integrase_SAM-like_N"/>
</dbReference>
<accession>A0A2D6YL02</accession>
<keyword evidence="4" id="KW-0233">DNA recombination</keyword>
<evidence type="ECO:0000259" key="6">
    <source>
        <dbReference type="PROSITE" id="PS51898"/>
    </source>
</evidence>
<dbReference type="PANTHER" id="PTHR30349:SF64">
    <property type="entry name" value="PROPHAGE INTEGRASE INTD-RELATED"/>
    <property type="match status" value="1"/>
</dbReference>
<dbReference type="Pfam" id="PF00589">
    <property type="entry name" value="Phage_integrase"/>
    <property type="match status" value="1"/>
</dbReference>
<dbReference type="EMBL" id="NZEX01000116">
    <property type="protein sequence ID" value="MAH63812.1"/>
    <property type="molecule type" value="Genomic_DNA"/>
</dbReference>
<protein>
    <submittedName>
        <fullName evidence="8">Integrase</fullName>
    </submittedName>
</protein>
<keyword evidence="2" id="KW-0229">DNA integration</keyword>
<reference evidence="9" key="1">
    <citation type="submission" date="2017-09" db="EMBL/GenBank/DDBJ databases">
        <title>The Reconstruction of 2,631 Draft Metagenome-Assembled Genomes from the Global Oceans.</title>
        <authorList>
            <person name="Tully B.J."/>
            <person name="Graham E.D."/>
            <person name="Heidelberg J.F."/>
        </authorList>
    </citation>
    <scope>NUCLEOTIDE SEQUENCE [LARGE SCALE GENOMIC DNA]</scope>
</reference>
<dbReference type="Gene3D" id="1.10.443.10">
    <property type="entry name" value="Intergrase catalytic core"/>
    <property type="match status" value="1"/>
</dbReference>
<gene>
    <name evidence="8" type="ORF">CMN54_10280</name>
</gene>
<feature type="domain" description="Core-binding (CB)" evidence="7">
    <location>
        <begin position="17"/>
        <end position="97"/>
    </location>
</feature>
<proteinExistence type="inferred from homology"/>
<organism evidence="8 9">
    <name type="scientific">SAR324 cluster bacterium</name>
    <dbReference type="NCBI Taxonomy" id="2024889"/>
    <lineage>
        <taxon>Bacteria</taxon>
        <taxon>Deltaproteobacteria</taxon>
        <taxon>SAR324 cluster</taxon>
    </lineage>
</organism>
<dbReference type="InterPro" id="IPR044068">
    <property type="entry name" value="CB"/>
</dbReference>
<dbReference type="Proteomes" id="UP000226525">
    <property type="component" value="Unassembled WGS sequence"/>
</dbReference>
<evidence type="ECO:0000256" key="5">
    <source>
        <dbReference type="PROSITE-ProRule" id="PRU01248"/>
    </source>
</evidence>